<dbReference type="Pfam" id="PF04290">
    <property type="entry name" value="DctQ"/>
    <property type="match status" value="1"/>
</dbReference>
<evidence type="ECO:0000259" key="8">
    <source>
        <dbReference type="Pfam" id="PF04290"/>
    </source>
</evidence>
<feature type="transmembrane region" description="Helical" evidence="7">
    <location>
        <begin position="46"/>
        <end position="69"/>
    </location>
</feature>
<name>A0ABW8NH21_9GAMM</name>
<keyword evidence="3" id="KW-1003">Cell membrane</keyword>
<comment type="subcellular location">
    <subcellularLocation>
        <location evidence="7">Cell inner membrane</location>
        <topology evidence="7">Multi-pass membrane protein</topology>
    </subcellularLocation>
    <subcellularLocation>
        <location evidence="1">Cell membrane</location>
        <topology evidence="1">Multi-pass membrane protein</topology>
    </subcellularLocation>
</comment>
<keyword evidence="10" id="KW-1185">Reference proteome</keyword>
<feature type="transmembrane region" description="Helical" evidence="7">
    <location>
        <begin position="131"/>
        <end position="155"/>
    </location>
</feature>
<organism evidence="9 10">
    <name type="scientific">Oceanobacter antarcticus</name>
    <dbReference type="NCBI Taxonomy" id="3133425"/>
    <lineage>
        <taxon>Bacteria</taxon>
        <taxon>Pseudomonadati</taxon>
        <taxon>Pseudomonadota</taxon>
        <taxon>Gammaproteobacteria</taxon>
        <taxon>Oceanospirillales</taxon>
        <taxon>Oceanospirillaceae</taxon>
        <taxon>Oceanobacter</taxon>
    </lineage>
</organism>
<comment type="subunit">
    <text evidence="7">The complex comprises the extracytoplasmic solute receptor protein and the two transmembrane proteins.</text>
</comment>
<comment type="similarity">
    <text evidence="7">Belongs to the TRAP transporter small permease family.</text>
</comment>
<dbReference type="EMBL" id="JBBKTX010000007">
    <property type="protein sequence ID" value="MFK4752258.1"/>
    <property type="molecule type" value="Genomic_DNA"/>
</dbReference>
<dbReference type="Proteomes" id="UP001620597">
    <property type="component" value="Unassembled WGS sequence"/>
</dbReference>
<evidence type="ECO:0000313" key="9">
    <source>
        <dbReference type="EMBL" id="MFK4752258.1"/>
    </source>
</evidence>
<evidence type="ECO:0000256" key="5">
    <source>
        <dbReference type="ARBA" id="ARBA00022989"/>
    </source>
</evidence>
<keyword evidence="4 7" id="KW-0812">Transmembrane</keyword>
<dbReference type="RefSeq" id="WP_369856764.1">
    <property type="nucleotide sequence ID" value="NZ_JBBKTX010000007.1"/>
</dbReference>
<evidence type="ECO:0000256" key="3">
    <source>
        <dbReference type="ARBA" id="ARBA00022475"/>
    </source>
</evidence>
<feature type="domain" description="Tripartite ATP-independent periplasmic transporters DctQ component" evidence="8">
    <location>
        <begin position="28"/>
        <end position="154"/>
    </location>
</feature>
<comment type="caution">
    <text evidence="9">The sequence shown here is derived from an EMBL/GenBank/DDBJ whole genome shotgun (WGS) entry which is preliminary data.</text>
</comment>
<evidence type="ECO:0000256" key="2">
    <source>
        <dbReference type="ARBA" id="ARBA00022448"/>
    </source>
</evidence>
<feature type="transmembrane region" description="Helical" evidence="7">
    <location>
        <begin position="12"/>
        <end position="34"/>
    </location>
</feature>
<evidence type="ECO:0000256" key="7">
    <source>
        <dbReference type="RuleBase" id="RU369079"/>
    </source>
</evidence>
<keyword evidence="5 7" id="KW-1133">Transmembrane helix</keyword>
<keyword evidence="2 7" id="KW-0813">Transport</keyword>
<gene>
    <name evidence="9" type="ORF">WG929_07540</name>
</gene>
<evidence type="ECO:0000256" key="4">
    <source>
        <dbReference type="ARBA" id="ARBA00022692"/>
    </source>
</evidence>
<sequence>MHFNTARTIARQLESMAAVVAGTLIFLLVLITFVDVTGRQFGHPLAFAFEITQLTVGIMFYTVLPLVTLRREHITVDLIAINPDSFGVRVLAALVNLLCVGALAVTAKELWRQGEMLEMLNTVTMFTRWPVAPFVYFMAVLAMFTALIFVALVVIDARHARRFDKE</sequence>
<comment type="function">
    <text evidence="7">Part of the tripartite ATP-independent periplasmic (TRAP) transport system.</text>
</comment>
<protein>
    <recommendedName>
        <fullName evidence="7">TRAP transporter small permease protein</fullName>
    </recommendedName>
</protein>
<reference evidence="9 10" key="1">
    <citation type="submission" date="2024-03" db="EMBL/GenBank/DDBJ databases">
        <title>High-quality draft genome sequence of Oceanobacter sp. wDCs-4.</title>
        <authorList>
            <person name="Dong C."/>
        </authorList>
    </citation>
    <scope>NUCLEOTIDE SEQUENCE [LARGE SCALE GENOMIC DNA]</scope>
    <source>
        <strain evidence="10">wDCs-4</strain>
    </source>
</reference>
<dbReference type="InterPro" id="IPR055348">
    <property type="entry name" value="DctQ"/>
</dbReference>
<proteinExistence type="inferred from homology"/>
<evidence type="ECO:0000313" key="10">
    <source>
        <dbReference type="Proteomes" id="UP001620597"/>
    </source>
</evidence>
<keyword evidence="7" id="KW-0997">Cell inner membrane</keyword>
<keyword evidence="6 7" id="KW-0472">Membrane</keyword>
<evidence type="ECO:0000256" key="1">
    <source>
        <dbReference type="ARBA" id="ARBA00004651"/>
    </source>
</evidence>
<evidence type="ECO:0000256" key="6">
    <source>
        <dbReference type="ARBA" id="ARBA00023136"/>
    </source>
</evidence>
<accession>A0ABW8NH21</accession>
<feature type="transmembrane region" description="Helical" evidence="7">
    <location>
        <begin position="90"/>
        <end position="111"/>
    </location>
</feature>